<evidence type="ECO:0000256" key="9">
    <source>
        <dbReference type="SAM" id="MobiDB-lite"/>
    </source>
</evidence>
<feature type="region of interest" description="Disordered" evidence="9">
    <location>
        <begin position="93"/>
        <end position="122"/>
    </location>
</feature>
<comment type="caution">
    <text evidence="10">The sequence shown here is derived from an EMBL/GenBank/DDBJ whole genome shotgun (WGS) entry which is preliminary data.</text>
</comment>
<keyword evidence="4 8" id="KW-0479">Metal-binding</keyword>
<evidence type="ECO:0000256" key="4">
    <source>
        <dbReference type="ARBA" id="ARBA00022723"/>
    </source>
</evidence>
<dbReference type="AlphaFoldDB" id="A0AAV2QFZ0"/>
<evidence type="ECO:0000256" key="3">
    <source>
        <dbReference type="ARBA" id="ARBA00022629"/>
    </source>
</evidence>
<organism evidence="10 11">
    <name type="scientific">Meganyctiphanes norvegica</name>
    <name type="common">Northern krill</name>
    <name type="synonym">Thysanopoda norvegica</name>
    <dbReference type="NCBI Taxonomy" id="48144"/>
    <lineage>
        <taxon>Eukaryota</taxon>
        <taxon>Metazoa</taxon>
        <taxon>Ecdysozoa</taxon>
        <taxon>Arthropoda</taxon>
        <taxon>Crustacea</taxon>
        <taxon>Multicrustacea</taxon>
        <taxon>Malacostraca</taxon>
        <taxon>Eumalacostraca</taxon>
        <taxon>Eucarida</taxon>
        <taxon>Euphausiacea</taxon>
        <taxon>Euphausiidae</taxon>
        <taxon>Meganyctiphanes</taxon>
    </lineage>
</organism>
<comment type="similarity">
    <text evidence="1 8">Belongs to the xylose isomerase family.</text>
</comment>
<keyword evidence="6 8" id="KW-0119">Carbohydrate metabolism</keyword>
<sequence length="693" mass="80079">MNRYFHNVSHIEYRPDAGPEDTLVWKHYNAKEVVNGRPMEDWFKFAVSYFNAFRYMGGDDYYGERTHQHNRDWEDKSEYRPCYKLSDSAQTALPQGSTFGTGARGHQRTASSGTLLSPGGRGGQWAKSGYGGSLQYYKQRMEAAFEFYQKLGVKWYTACDRDFSPEFDTWDETCRHLDEMVNMACQLQKQTGVKPLYFSADLFSHPRYMNGASSNPDANIYAYACAQVKKALDMAKRLNAENFVFFHPRDGYQHPHRRHWFRDMSHLAFMYRMACQYREKIGYRGQFLIQPKPHDPRRHQYESDAMSTMHMLRHFGLEKNFKLYIKPASSCMMGRTYEHDAYVANAFRLLGMLDASDSNREVQGTSDCHAKDSRGATYIMKCVIEQNGIQPGGFVLGGRLARESFEPKDLFHGHILTMDTYARALKSAAKMISDGIFNRYLTQRYISYKSAIGKRIENKSCTFEECEVYVKKHGEPKAESPHYEHWENMFNYYVWGTWACSGTGIGIMQRPRSFSKDKHSFDKYDSSRYGKYGYGYGDRSSSRQQGYGMYGGYEADRYQPGSYGFGGYDADNRYGPMGYGYGSDRYDARTQGYSGYGMDGYMDTGMDQKVTGMEVMVVMGVIGMDPWDMDMERIHIAQEEMDIVVMEWIVIALQDMGMALIGMDLKDMVMVMINMDPWDMGMDQINLVREHMD</sequence>
<evidence type="ECO:0000313" key="11">
    <source>
        <dbReference type="Proteomes" id="UP001497623"/>
    </source>
</evidence>
<evidence type="ECO:0000256" key="6">
    <source>
        <dbReference type="ARBA" id="ARBA00023277"/>
    </source>
</evidence>
<evidence type="ECO:0000256" key="5">
    <source>
        <dbReference type="ARBA" id="ARBA00023235"/>
    </source>
</evidence>
<dbReference type="HAMAP" id="MF_00455">
    <property type="entry name" value="Xylose_isom_A"/>
    <property type="match status" value="1"/>
</dbReference>
<dbReference type="GO" id="GO:0046872">
    <property type="term" value="F:metal ion binding"/>
    <property type="evidence" value="ECO:0007669"/>
    <property type="project" value="UniProtKB-KW"/>
</dbReference>
<dbReference type="PANTHER" id="PTHR48408:SF1">
    <property type="entry name" value="XYLOSE ISOMERASE"/>
    <property type="match status" value="1"/>
</dbReference>
<reference evidence="10 11" key="1">
    <citation type="submission" date="2024-05" db="EMBL/GenBank/DDBJ databases">
        <authorList>
            <person name="Wallberg A."/>
        </authorList>
    </citation>
    <scope>NUCLEOTIDE SEQUENCE [LARGE SCALE GENOMIC DNA]</scope>
</reference>
<dbReference type="EC" id="5.3.1.5" evidence="2 8"/>
<keyword evidence="3 8" id="KW-0859">Xylose metabolism</keyword>
<dbReference type="PROSITE" id="PS51415">
    <property type="entry name" value="XYLOSE_ISOMERASE"/>
    <property type="match status" value="1"/>
</dbReference>
<accession>A0AAV2QFZ0</accession>
<keyword evidence="5 8" id="KW-0413">Isomerase</keyword>
<gene>
    <name evidence="10" type="ORF">MNOR_LOCUS12516</name>
</gene>
<dbReference type="PRINTS" id="PR00688">
    <property type="entry name" value="XYLOSISMRASE"/>
</dbReference>
<dbReference type="InterPro" id="IPR036237">
    <property type="entry name" value="Xyl_isomerase-like_sf"/>
</dbReference>
<dbReference type="GO" id="GO:0042732">
    <property type="term" value="P:D-xylose metabolic process"/>
    <property type="evidence" value="ECO:0007669"/>
    <property type="project" value="UniProtKB-KW"/>
</dbReference>
<evidence type="ECO:0000256" key="2">
    <source>
        <dbReference type="ARBA" id="ARBA00011958"/>
    </source>
</evidence>
<dbReference type="PANTHER" id="PTHR48408">
    <property type="match status" value="1"/>
</dbReference>
<name>A0AAV2QFZ0_MEGNR</name>
<comment type="catalytic activity">
    <reaction evidence="7 8">
        <text>alpha-D-xylose = alpha-D-xylulofuranose</text>
        <dbReference type="Rhea" id="RHEA:22816"/>
        <dbReference type="ChEBI" id="CHEBI:28518"/>
        <dbReference type="ChEBI" id="CHEBI:188998"/>
        <dbReference type="EC" id="5.3.1.5"/>
    </reaction>
</comment>
<dbReference type="SUPFAM" id="SSF51658">
    <property type="entry name" value="Xylose isomerase-like"/>
    <property type="match status" value="2"/>
</dbReference>
<evidence type="ECO:0000256" key="8">
    <source>
        <dbReference type="RuleBase" id="RU000609"/>
    </source>
</evidence>
<dbReference type="EMBL" id="CAXKWB010006884">
    <property type="protein sequence ID" value="CAL4084790.1"/>
    <property type="molecule type" value="Genomic_DNA"/>
</dbReference>
<evidence type="ECO:0000256" key="1">
    <source>
        <dbReference type="ARBA" id="ARBA00005765"/>
    </source>
</evidence>
<dbReference type="Proteomes" id="UP001497623">
    <property type="component" value="Unassembled WGS sequence"/>
</dbReference>
<dbReference type="InterPro" id="IPR001998">
    <property type="entry name" value="Xylose_isomerase"/>
</dbReference>
<keyword evidence="11" id="KW-1185">Reference proteome</keyword>
<evidence type="ECO:0000256" key="7">
    <source>
        <dbReference type="ARBA" id="ARBA00033659"/>
    </source>
</evidence>
<protein>
    <recommendedName>
        <fullName evidence="2 8">Xylose isomerase</fullName>
        <ecNumber evidence="2 8">5.3.1.5</ecNumber>
    </recommendedName>
</protein>
<evidence type="ECO:0000313" key="10">
    <source>
        <dbReference type="EMBL" id="CAL4084790.1"/>
    </source>
</evidence>
<dbReference type="GO" id="GO:0009045">
    <property type="term" value="F:xylose isomerase activity"/>
    <property type="evidence" value="ECO:0007669"/>
    <property type="project" value="UniProtKB-EC"/>
</dbReference>
<proteinExistence type="inferred from homology"/>
<dbReference type="Gene3D" id="3.20.20.150">
    <property type="entry name" value="Divalent-metal-dependent TIM barrel enzymes"/>
    <property type="match status" value="2"/>
</dbReference>